<proteinExistence type="predicted"/>
<name>A0A9E4ZFH2_9EURY</name>
<dbReference type="RefSeq" id="WP_250868275.1">
    <property type="nucleotide sequence ID" value="NZ_JAGSOI010000028.1"/>
</dbReference>
<gene>
    <name evidence="2" type="ORF">KDK67_07960</name>
</gene>
<protein>
    <submittedName>
        <fullName evidence="2">Uncharacterized protein</fullName>
    </submittedName>
</protein>
<evidence type="ECO:0000313" key="2">
    <source>
        <dbReference type="EMBL" id="MCM1986925.1"/>
    </source>
</evidence>
<evidence type="ECO:0000256" key="1">
    <source>
        <dbReference type="SAM" id="Phobius"/>
    </source>
</evidence>
<reference evidence="2" key="2">
    <citation type="submission" date="2021-04" db="EMBL/GenBank/DDBJ databases">
        <authorList>
            <person name="Dong X."/>
        </authorList>
    </citation>
    <scope>NUCLEOTIDE SEQUENCE</scope>
    <source>
        <strain evidence="2">LLY</strain>
    </source>
</reference>
<keyword evidence="3" id="KW-1185">Reference proteome</keyword>
<keyword evidence="1" id="KW-0812">Transmembrane</keyword>
<dbReference type="EMBL" id="JAGSOI010000028">
    <property type="protein sequence ID" value="MCM1986925.1"/>
    <property type="molecule type" value="Genomic_DNA"/>
</dbReference>
<sequence>MIKLIILWIIVTLGATSFVCYLDEKYGVGMCIGIFAGLVVMGQILATKIAVFGPFVVPA</sequence>
<evidence type="ECO:0000313" key="3">
    <source>
        <dbReference type="Proteomes" id="UP001056766"/>
    </source>
</evidence>
<organism evidence="2 3">
    <name type="scientific">Methanococcoides seepicolus</name>
    <dbReference type="NCBI Taxonomy" id="2828780"/>
    <lineage>
        <taxon>Archaea</taxon>
        <taxon>Methanobacteriati</taxon>
        <taxon>Methanobacteriota</taxon>
        <taxon>Stenosarchaea group</taxon>
        <taxon>Methanomicrobia</taxon>
        <taxon>Methanosarcinales</taxon>
        <taxon>Methanosarcinaceae</taxon>
        <taxon>Methanococcoides</taxon>
    </lineage>
</organism>
<comment type="caution">
    <text evidence="2">The sequence shown here is derived from an EMBL/GenBank/DDBJ whole genome shotgun (WGS) entry which is preliminary data.</text>
</comment>
<reference evidence="2" key="1">
    <citation type="journal article" date="2021" name="mSystems">
        <title>Bacteria and Archaea Synergistically Convert Glycine Betaine to Biogenic Methane in the Formosa Cold Seep of the South China Sea.</title>
        <authorList>
            <person name="Li L."/>
            <person name="Zhang W."/>
            <person name="Zhang S."/>
            <person name="Song L."/>
            <person name="Sun Q."/>
            <person name="Zhang H."/>
            <person name="Xiang H."/>
            <person name="Dong X."/>
        </authorList>
    </citation>
    <scope>NUCLEOTIDE SEQUENCE</scope>
    <source>
        <strain evidence="2">LLY</strain>
    </source>
</reference>
<dbReference type="AlphaFoldDB" id="A0A9E4ZFH2"/>
<feature type="transmembrane region" description="Helical" evidence="1">
    <location>
        <begin position="27"/>
        <end position="46"/>
    </location>
</feature>
<accession>A0A9E4ZFH2</accession>
<keyword evidence="1" id="KW-0472">Membrane</keyword>
<keyword evidence="1" id="KW-1133">Transmembrane helix</keyword>
<dbReference type="Proteomes" id="UP001056766">
    <property type="component" value="Unassembled WGS sequence"/>
</dbReference>